<comment type="caution">
    <text evidence="1">The sequence shown here is derived from an EMBL/GenBank/DDBJ whole genome shotgun (WGS) entry which is preliminary data.</text>
</comment>
<reference evidence="2" key="1">
    <citation type="journal article" date="2022" name="Mol. Ecol. Resour.">
        <title>The genomes of chicory, endive, great burdock and yacon provide insights into Asteraceae palaeo-polyploidization history and plant inulin production.</title>
        <authorList>
            <person name="Fan W."/>
            <person name="Wang S."/>
            <person name="Wang H."/>
            <person name="Wang A."/>
            <person name="Jiang F."/>
            <person name="Liu H."/>
            <person name="Zhao H."/>
            <person name="Xu D."/>
            <person name="Zhang Y."/>
        </authorList>
    </citation>
    <scope>NUCLEOTIDE SEQUENCE [LARGE SCALE GENOMIC DNA]</scope>
    <source>
        <strain evidence="2">cv. Yunnan</strain>
    </source>
</reference>
<name>A0ACB9CDF0_9ASTR</name>
<evidence type="ECO:0000313" key="1">
    <source>
        <dbReference type="EMBL" id="KAI3732292.1"/>
    </source>
</evidence>
<organism evidence="1 2">
    <name type="scientific">Smallanthus sonchifolius</name>
    <dbReference type="NCBI Taxonomy" id="185202"/>
    <lineage>
        <taxon>Eukaryota</taxon>
        <taxon>Viridiplantae</taxon>
        <taxon>Streptophyta</taxon>
        <taxon>Embryophyta</taxon>
        <taxon>Tracheophyta</taxon>
        <taxon>Spermatophyta</taxon>
        <taxon>Magnoliopsida</taxon>
        <taxon>eudicotyledons</taxon>
        <taxon>Gunneridae</taxon>
        <taxon>Pentapetalae</taxon>
        <taxon>asterids</taxon>
        <taxon>campanulids</taxon>
        <taxon>Asterales</taxon>
        <taxon>Asteraceae</taxon>
        <taxon>Asteroideae</taxon>
        <taxon>Heliantheae alliance</taxon>
        <taxon>Millerieae</taxon>
        <taxon>Smallanthus</taxon>
    </lineage>
</organism>
<dbReference type="Proteomes" id="UP001056120">
    <property type="component" value="Linkage Group LG21"/>
</dbReference>
<sequence length="171" mass="19673">MESQLDHEKGHGKIKKKWNEKEDEKLVAAMLDVLNSGSNYKPGKGFKPGIFNAVEQQLVISFPEAGIKAKPHRKTMKSDWFAMHDMLAWNNTNCFGWDYNNDMLEDSQHVWQAYIHDLCIVFGKDWANGRDAQLVADIKSDINREEQETTCDGLDDIDVDHPLKNPFRCSF</sequence>
<evidence type="ECO:0000313" key="2">
    <source>
        <dbReference type="Proteomes" id="UP001056120"/>
    </source>
</evidence>
<proteinExistence type="predicted"/>
<accession>A0ACB9CDF0</accession>
<keyword evidence="2" id="KW-1185">Reference proteome</keyword>
<protein>
    <submittedName>
        <fullName evidence="1">Uncharacterized protein</fullName>
    </submittedName>
</protein>
<dbReference type="EMBL" id="CM042038">
    <property type="protein sequence ID" value="KAI3732292.1"/>
    <property type="molecule type" value="Genomic_DNA"/>
</dbReference>
<gene>
    <name evidence="1" type="ORF">L1987_63496</name>
</gene>
<reference evidence="1 2" key="2">
    <citation type="journal article" date="2022" name="Mol. Ecol. Resour.">
        <title>The genomes of chicory, endive, great burdock and yacon provide insights into Asteraceae paleo-polyploidization history and plant inulin production.</title>
        <authorList>
            <person name="Fan W."/>
            <person name="Wang S."/>
            <person name="Wang H."/>
            <person name="Wang A."/>
            <person name="Jiang F."/>
            <person name="Liu H."/>
            <person name="Zhao H."/>
            <person name="Xu D."/>
            <person name="Zhang Y."/>
        </authorList>
    </citation>
    <scope>NUCLEOTIDE SEQUENCE [LARGE SCALE GENOMIC DNA]</scope>
    <source>
        <strain evidence="2">cv. Yunnan</strain>
        <tissue evidence="1">Leaves</tissue>
    </source>
</reference>